<reference evidence="2" key="1">
    <citation type="submission" date="2023-03" db="EMBL/GenBank/DDBJ databases">
        <title>Massive genome expansion in bonnet fungi (Mycena s.s.) driven by repeated elements and novel gene families across ecological guilds.</title>
        <authorList>
            <consortium name="Lawrence Berkeley National Laboratory"/>
            <person name="Harder C.B."/>
            <person name="Miyauchi S."/>
            <person name="Viragh M."/>
            <person name="Kuo A."/>
            <person name="Thoen E."/>
            <person name="Andreopoulos B."/>
            <person name="Lu D."/>
            <person name="Skrede I."/>
            <person name="Drula E."/>
            <person name="Henrissat B."/>
            <person name="Morin E."/>
            <person name="Kohler A."/>
            <person name="Barry K."/>
            <person name="LaButti K."/>
            <person name="Morin E."/>
            <person name="Salamov A."/>
            <person name="Lipzen A."/>
            <person name="Mereny Z."/>
            <person name="Hegedus B."/>
            <person name="Baldrian P."/>
            <person name="Stursova M."/>
            <person name="Weitz H."/>
            <person name="Taylor A."/>
            <person name="Grigoriev I.V."/>
            <person name="Nagy L.G."/>
            <person name="Martin F."/>
            <person name="Kauserud H."/>
        </authorList>
    </citation>
    <scope>NUCLEOTIDE SEQUENCE</scope>
    <source>
        <strain evidence="2">CBHHK200</strain>
    </source>
</reference>
<feature type="region of interest" description="Disordered" evidence="1">
    <location>
        <begin position="24"/>
        <end position="48"/>
    </location>
</feature>
<keyword evidence="3" id="KW-1185">Reference proteome</keyword>
<dbReference type="Proteomes" id="UP001218188">
    <property type="component" value="Unassembled WGS sequence"/>
</dbReference>
<feature type="compositionally biased region" description="Polar residues" evidence="1">
    <location>
        <begin position="24"/>
        <end position="38"/>
    </location>
</feature>
<evidence type="ECO:0000256" key="1">
    <source>
        <dbReference type="SAM" id="MobiDB-lite"/>
    </source>
</evidence>
<protein>
    <submittedName>
        <fullName evidence="2">Uncharacterized protein</fullName>
    </submittedName>
</protein>
<proteinExistence type="predicted"/>
<gene>
    <name evidence="2" type="ORF">C8F04DRAFT_1179399</name>
</gene>
<evidence type="ECO:0000313" key="3">
    <source>
        <dbReference type="Proteomes" id="UP001218188"/>
    </source>
</evidence>
<sequence length="168" mass="19198">MVNNRHIVNVLQCTVKPLRSRHYSTTQQTPRFASTPTQIEPPNPNPWIKSKRRPLVEAHFSDGARQPFIHDFRVQLKHGRKISHFCIFLKRGMVLSPNACTDVVAGDVVVMRVGTKDPKNLVNMRATDRVMADFVLAQCLPEIILFQGGQRIRLPKELTVVRTHAFPR</sequence>
<accession>A0AAD6T2Y7</accession>
<organism evidence="2 3">
    <name type="scientific">Mycena alexandri</name>
    <dbReference type="NCBI Taxonomy" id="1745969"/>
    <lineage>
        <taxon>Eukaryota</taxon>
        <taxon>Fungi</taxon>
        <taxon>Dikarya</taxon>
        <taxon>Basidiomycota</taxon>
        <taxon>Agaricomycotina</taxon>
        <taxon>Agaricomycetes</taxon>
        <taxon>Agaricomycetidae</taxon>
        <taxon>Agaricales</taxon>
        <taxon>Marasmiineae</taxon>
        <taxon>Mycenaceae</taxon>
        <taxon>Mycena</taxon>
    </lineage>
</organism>
<name>A0AAD6T2Y7_9AGAR</name>
<comment type="caution">
    <text evidence="2">The sequence shown here is derived from an EMBL/GenBank/DDBJ whole genome shotgun (WGS) entry which is preliminary data.</text>
</comment>
<dbReference type="EMBL" id="JARJCM010000030">
    <property type="protein sequence ID" value="KAJ7038719.1"/>
    <property type="molecule type" value="Genomic_DNA"/>
</dbReference>
<evidence type="ECO:0000313" key="2">
    <source>
        <dbReference type="EMBL" id="KAJ7038719.1"/>
    </source>
</evidence>
<dbReference type="AlphaFoldDB" id="A0AAD6T2Y7"/>